<dbReference type="Gene3D" id="3.90.1750.20">
    <property type="entry name" value="Putative Large Serine Recombinase, Chain B, Domain 2"/>
    <property type="match status" value="1"/>
</dbReference>
<dbReference type="CDD" id="cd00338">
    <property type="entry name" value="Ser_Recombinase"/>
    <property type="match status" value="1"/>
</dbReference>
<dbReference type="PROSITE" id="PS51736">
    <property type="entry name" value="RECOMBINASES_3"/>
    <property type="match status" value="1"/>
</dbReference>
<dbReference type="STRING" id="313367.JSE7799_01221"/>
<sequence length="596" mass="66021">MNHHPTEQSTRRVAIYARFSTDMQNPNSTRDQIRNCRELADAKGWQVVQTFEDSGISGSKRNRPAYKKMLQAVKSELVDVVLAEGLDRLNRSQELSANLFSICDYAEVELHTIAEGRVDEMHIGMKGTMDAMQLKRISQETHRGLKGRVKDGLSGGGLSYGYRIPIDPATSLRRTGQLEIYTEEATIVRRIFSEFADGTSPRAIAHQLNADGIPSPRGGAWKVNTIYGNAGRGTGILNNELYAGTRVWNRLRYRENPDTDQRVSRRRPAAEIIRVDVPDLRIVDAELWQLVKARQAGQRKTLKEAAPVALRRRKYLLSGLVRCGCCGGNMTVAGSGNRRAYYCANAKEKGPTICTGMPGLRLDRLQPLVLTGLRDGLLTPEAVGRFRRAFTARQVEEDRDRESRDAGLRKALAKAQKAIAGCMTAILDDRATPTIYSALEEAEARKKALEEQLADLSSATPEITADLADLYRAQVDALAETLSDPEVVHRASEILAELIERITIRHDTELGHMAQLEGKLLGLLGFADSKNAAALSGAACSLKLVAGARFALWRKRRCSSRLRDERYGGRRDVSAPPARPLSVRKRKRPPAHQLPA</sequence>
<dbReference type="PANTHER" id="PTHR30461">
    <property type="entry name" value="DNA-INVERTASE FROM LAMBDOID PROPHAGE"/>
    <property type="match status" value="1"/>
</dbReference>
<accession>A0A0M7BB70</accession>
<dbReference type="GO" id="GO:0003677">
    <property type="term" value="F:DNA binding"/>
    <property type="evidence" value="ECO:0007669"/>
    <property type="project" value="InterPro"/>
</dbReference>
<dbReference type="Pfam" id="PF13408">
    <property type="entry name" value="Zn_ribbon_recom"/>
    <property type="match status" value="1"/>
</dbReference>
<evidence type="ECO:0000256" key="1">
    <source>
        <dbReference type="SAM" id="MobiDB-lite"/>
    </source>
</evidence>
<name>A0A0M7BB70_9RHOB</name>
<dbReference type="PROSITE" id="PS51737">
    <property type="entry name" value="RECOMBINASE_DNA_BIND"/>
    <property type="match status" value="1"/>
</dbReference>
<dbReference type="Gene3D" id="3.40.50.1390">
    <property type="entry name" value="Resolvase, N-terminal catalytic domain"/>
    <property type="match status" value="1"/>
</dbReference>
<dbReference type="PANTHER" id="PTHR30461:SF23">
    <property type="entry name" value="DNA RECOMBINASE-RELATED"/>
    <property type="match status" value="1"/>
</dbReference>
<dbReference type="InterPro" id="IPR036162">
    <property type="entry name" value="Resolvase-like_N_sf"/>
</dbReference>
<organism evidence="4 5">
    <name type="scientific">Jannaschia seosinensis</name>
    <dbReference type="NCBI Taxonomy" id="313367"/>
    <lineage>
        <taxon>Bacteria</taxon>
        <taxon>Pseudomonadati</taxon>
        <taxon>Pseudomonadota</taxon>
        <taxon>Alphaproteobacteria</taxon>
        <taxon>Rhodobacterales</taxon>
        <taxon>Roseobacteraceae</taxon>
        <taxon>Jannaschia</taxon>
    </lineage>
</organism>
<feature type="region of interest" description="Disordered" evidence="1">
    <location>
        <begin position="565"/>
        <end position="596"/>
    </location>
</feature>
<dbReference type="InterPro" id="IPR025827">
    <property type="entry name" value="Zn_ribbon_recom_dom"/>
</dbReference>
<proteinExistence type="predicted"/>
<dbReference type="Proteomes" id="UP000049455">
    <property type="component" value="Unassembled WGS sequence"/>
</dbReference>
<dbReference type="Pfam" id="PF07508">
    <property type="entry name" value="Recombinase"/>
    <property type="match status" value="1"/>
</dbReference>
<dbReference type="AlphaFoldDB" id="A0A0M7BB70"/>
<evidence type="ECO:0000313" key="5">
    <source>
        <dbReference type="Proteomes" id="UP000049455"/>
    </source>
</evidence>
<dbReference type="SUPFAM" id="SSF53041">
    <property type="entry name" value="Resolvase-like"/>
    <property type="match status" value="1"/>
</dbReference>
<dbReference type="EMBL" id="CYPR01000069">
    <property type="protein sequence ID" value="CUH36607.1"/>
    <property type="molecule type" value="Genomic_DNA"/>
</dbReference>
<dbReference type="RefSeq" id="WP_055662837.1">
    <property type="nucleotide sequence ID" value="NZ_CYPR01000069.1"/>
</dbReference>
<evidence type="ECO:0000313" key="4">
    <source>
        <dbReference type="EMBL" id="CUH36607.1"/>
    </source>
</evidence>
<feature type="domain" description="Recombinase" evidence="3">
    <location>
        <begin position="159"/>
        <end position="301"/>
    </location>
</feature>
<keyword evidence="5" id="KW-1185">Reference proteome</keyword>
<evidence type="ECO:0000259" key="3">
    <source>
        <dbReference type="PROSITE" id="PS51737"/>
    </source>
</evidence>
<dbReference type="OrthoDB" id="7277848at2"/>
<dbReference type="InterPro" id="IPR038109">
    <property type="entry name" value="DNA_bind_recomb_sf"/>
</dbReference>
<gene>
    <name evidence="4" type="ORF">JSE7799_01221</name>
</gene>
<protein>
    <recommendedName>
        <fullName evidence="6">Recombinase</fullName>
    </recommendedName>
</protein>
<dbReference type="InterPro" id="IPR011109">
    <property type="entry name" value="DNA_bind_recombinase_dom"/>
</dbReference>
<reference evidence="4 5" key="1">
    <citation type="submission" date="2015-09" db="EMBL/GenBank/DDBJ databases">
        <authorList>
            <person name="Jackson K.R."/>
            <person name="Lunt B.L."/>
            <person name="Fisher J.N.B."/>
            <person name="Gardner A.V."/>
            <person name="Bailey M.E."/>
            <person name="Deus L.M."/>
            <person name="Earl A.S."/>
            <person name="Gibby P.D."/>
            <person name="Hartmann K.A."/>
            <person name="Liu J.E."/>
            <person name="Manci A.M."/>
            <person name="Nielsen D.A."/>
            <person name="Solomon M.B."/>
            <person name="Breakwell D.P."/>
            <person name="Burnett S.H."/>
            <person name="Grose J.H."/>
        </authorList>
    </citation>
    <scope>NUCLEOTIDE SEQUENCE [LARGE SCALE GENOMIC DNA]</scope>
    <source>
        <strain evidence="4 5">CECT 7799</strain>
    </source>
</reference>
<dbReference type="InterPro" id="IPR006119">
    <property type="entry name" value="Resolv_N"/>
</dbReference>
<evidence type="ECO:0008006" key="6">
    <source>
        <dbReference type="Google" id="ProtNLM"/>
    </source>
</evidence>
<evidence type="ECO:0000259" key="2">
    <source>
        <dbReference type="PROSITE" id="PS51736"/>
    </source>
</evidence>
<dbReference type="Pfam" id="PF00239">
    <property type="entry name" value="Resolvase"/>
    <property type="match status" value="1"/>
</dbReference>
<feature type="domain" description="Resolvase/invertase-type recombinase catalytic" evidence="2">
    <location>
        <begin position="12"/>
        <end position="152"/>
    </location>
</feature>
<dbReference type="GO" id="GO:0000150">
    <property type="term" value="F:DNA strand exchange activity"/>
    <property type="evidence" value="ECO:0007669"/>
    <property type="project" value="InterPro"/>
</dbReference>
<dbReference type="SMART" id="SM00857">
    <property type="entry name" value="Resolvase"/>
    <property type="match status" value="1"/>
</dbReference>
<dbReference type="InterPro" id="IPR050639">
    <property type="entry name" value="SSR_resolvase"/>
</dbReference>